<dbReference type="InterPro" id="IPR032823">
    <property type="entry name" value="BCA_ABC_TP_C"/>
</dbReference>
<dbReference type="AlphaFoldDB" id="A0A1H7P4J0"/>
<evidence type="ECO:0000256" key="13">
    <source>
        <dbReference type="ARBA" id="ARBA00024818"/>
    </source>
</evidence>
<keyword evidence="8" id="KW-0997">Cell inner membrane</keyword>
<name>A0A1H7P4J0_9PROT</name>
<evidence type="ECO:0000256" key="9">
    <source>
        <dbReference type="ARBA" id="ARBA00022741"/>
    </source>
</evidence>
<dbReference type="CDD" id="cd03218">
    <property type="entry name" value="ABC_YhbG"/>
    <property type="match status" value="1"/>
</dbReference>
<keyword evidence="7" id="KW-0963">Cytoplasm</keyword>
<evidence type="ECO:0000256" key="4">
    <source>
        <dbReference type="ARBA" id="ARBA00017803"/>
    </source>
</evidence>
<evidence type="ECO:0000259" key="15">
    <source>
        <dbReference type="PROSITE" id="PS50893"/>
    </source>
</evidence>
<gene>
    <name evidence="16" type="ORF">SAMN05216387_10833</name>
</gene>
<dbReference type="PANTHER" id="PTHR45772">
    <property type="entry name" value="CONSERVED COMPONENT OF ABC TRANSPORTER FOR NATURAL AMINO ACIDS-RELATED"/>
    <property type="match status" value="1"/>
</dbReference>
<dbReference type="Pfam" id="PF12399">
    <property type="entry name" value="BCA_ABC_TP_C"/>
    <property type="match status" value="1"/>
</dbReference>
<evidence type="ECO:0000256" key="8">
    <source>
        <dbReference type="ARBA" id="ARBA00022519"/>
    </source>
</evidence>
<dbReference type="GO" id="GO:0055085">
    <property type="term" value="P:transmembrane transport"/>
    <property type="evidence" value="ECO:0007669"/>
    <property type="project" value="InterPro"/>
</dbReference>
<dbReference type="NCBIfam" id="TIGR04406">
    <property type="entry name" value="LPS_export_lptB"/>
    <property type="match status" value="1"/>
</dbReference>
<evidence type="ECO:0000256" key="1">
    <source>
        <dbReference type="ARBA" id="ARBA00004496"/>
    </source>
</evidence>
<comment type="function">
    <text evidence="13">Part of the ABC transporter complex LptBFG involved in the translocation of lipopolysaccharide (LPS) from the inner membrane to the outer membrane. Probably responsible for energy coupling to the transport system.</text>
</comment>
<evidence type="ECO:0000256" key="3">
    <source>
        <dbReference type="ARBA" id="ARBA00010865"/>
    </source>
</evidence>
<dbReference type="InterPro" id="IPR003593">
    <property type="entry name" value="AAA+_ATPase"/>
</dbReference>
<organism evidence="16 17">
    <name type="scientific">Nitrosovibrio tenuis</name>
    <dbReference type="NCBI Taxonomy" id="1233"/>
    <lineage>
        <taxon>Bacteria</taxon>
        <taxon>Pseudomonadati</taxon>
        <taxon>Pseudomonadota</taxon>
        <taxon>Betaproteobacteria</taxon>
        <taxon>Nitrosomonadales</taxon>
        <taxon>Nitrosomonadaceae</taxon>
        <taxon>Nitrosovibrio</taxon>
    </lineage>
</organism>
<sequence>MSFGSFGLRKKMSEFKADNLKKSYKSRTVVKDVSLAVASGEVVGLLGPNGAGKTTCFYMMVGLVPLDSGNICLDERDLSQMPMHQRARLGLSYLPQEASIFRRLSVADNIRAVLELKNYSRGEMQEHLDNLLHDLHITHIRTNPAISLSGGERRRVEIARALATEPRFILLDEPFAGVDPIAVLDIQKIIHFLREREIGVLITDHNVRETLGICDHAYIINDGTVLANGTPAEIIYNEDVRKVYLGEHFRL</sequence>
<dbReference type="SMART" id="SM00382">
    <property type="entry name" value="AAA"/>
    <property type="match status" value="1"/>
</dbReference>
<dbReference type="PANTHER" id="PTHR45772:SF10">
    <property type="entry name" value="LIPOPOLYSACCHARIDE EXPORT SYSTEM ATP-BINDING PROTEIN LPTB"/>
    <property type="match status" value="1"/>
</dbReference>
<dbReference type="FunFam" id="3.40.50.300:FF:000151">
    <property type="entry name" value="Lipopolysaccharide ABC transporter ATP-binding protein"/>
    <property type="match status" value="1"/>
</dbReference>
<dbReference type="PROSITE" id="PS50893">
    <property type="entry name" value="ABC_TRANSPORTER_2"/>
    <property type="match status" value="1"/>
</dbReference>
<keyword evidence="6" id="KW-1003">Cell membrane</keyword>
<dbReference type="Proteomes" id="UP000198620">
    <property type="component" value="Unassembled WGS sequence"/>
</dbReference>
<evidence type="ECO:0000313" key="16">
    <source>
        <dbReference type="EMBL" id="SEL30007.1"/>
    </source>
</evidence>
<dbReference type="SUPFAM" id="SSF52540">
    <property type="entry name" value="P-loop containing nucleoside triphosphate hydrolases"/>
    <property type="match status" value="1"/>
</dbReference>
<dbReference type="InterPro" id="IPR030921">
    <property type="entry name" value="LPS_export_LptB"/>
</dbReference>
<dbReference type="PROSITE" id="PS00211">
    <property type="entry name" value="ABC_TRANSPORTER_1"/>
    <property type="match status" value="1"/>
</dbReference>
<evidence type="ECO:0000256" key="14">
    <source>
        <dbReference type="ARBA" id="ARBA00026081"/>
    </source>
</evidence>
<dbReference type="InterPro" id="IPR027417">
    <property type="entry name" value="P-loop_NTPase"/>
</dbReference>
<proteinExistence type="inferred from homology"/>
<keyword evidence="11" id="KW-1278">Translocase</keyword>
<keyword evidence="10 16" id="KW-0067">ATP-binding</keyword>
<accession>A0A1H7P4J0</accession>
<dbReference type="Gene3D" id="3.40.50.300">
    <property type="entry name" value="P-loop containing nucleotide triphosphate hydrolases"/>
    <property type="match status" value="1"/>
</dbReference>
<dbReference type="InterPro" id="IPR051120">
    <property type="entry name" value="ABC_AA/LPS_Transport"/>
</dbReference>
<dbReference type="EMBL" id="FOBH01000008">
    <property type="protein sequence ID" value="SEL30007.1"/>
    <property type="molecule type" value="Genomic_DNA"/>
</dbReference>
<comment type="similarity">
    <text evidence="3">Belongs to the ABC transporter superfamily. Outer membrane lipopolysaccharide export (TC 1.B.42) family.</text>
</comment>
<evidence type="ECO:0000256" key="5">
    <source>
        <dbReference type="ARBA" id="ARBA00022448"/>
    </source>
</evidence>
<dbReference type="STRING" id="1233.SAMN05216387_10833"/>
<keyword evidence="17" id="KW-1185">Reference proteome</keyword>
<reference evidence="16 17" key="1">
    <citation type="submission" date="2016-10" db="EMBL/GenBank/DDBJ databases">
        <authorList>
            <person name="de Groot N.N."/>
        </authorList>
    </citation>
    <scope>NUCLEOTIDE SEQUENCE [LARGE SCALE GENOMIC DNA]</scope>
    <source>
        <strain evidence="16 17">Nv1</strain>
    </source>
</reference>
<evidence type="ECO:0000256" key="2">
    <source>
        <dbReference type="ARBA" id="ARBA00004515"/>
    </source>
</evidence>
<feature type="domain" description="ABC transporter" evidence="15">
    <location>
        <begin position="15"/>
        <end position="247"/>
    </location>
</feature>
<evidence type="ECO:0000256" key="6">
    <source>
        <dbReference type="ARBA" id="ARBA00022475"/>
    </source>
</evidence>
<dbReference type="InterPro" id="IPR017871">
    <property type="entry name" value="ABC_transporter-like_CS"/>
</dbReference>
<evidence type="ECO:0000256" key="10">
    <source>
        <dbReference type="ARBA" id="ARBA00022840"/>
    </source>
</evidence>
<evidence type="ECO:0000256" key="12">
    <source>
        <dbReference type="ARBA" id="ARBA00023136"/>
    </source>
</evidence>
<keyword evidence="9" id="KW-0547">Nucleotide-binding</keyword>
<evidence type="ECO:0000313" key="17">
    <source>
        <dbReference type="Proteomes" id="UP000198620"/>
    </source>
</evidence>
<dbReference type="GO" id="GO:0005737">
    <property type="term" value="C:cytoplasm"/>
    <property type="evidence" value="ECO:0007669"/>
    <property type="project" value="UniProtKB-SubCell"/>
</dbReference>
<comment type="subunit">
    <text evidence="14">Component of the lipopolysaccharide transport and assembly complex. The LptBFG transporter is composed of two ATP-binding proteins (LptB) and two transmembrane proteins (LptF and LptG).</text>
</comment>
<comment type="subcellular location">
    <subcellularLocation>
        <location evidence="2">Cell inner membrane</location>
        <topology evidence="2">Peripheral membrane protein</topology>
        <orientation evidence="2">Cytoplasmic side</orientation>
    </subcellularLocation>
    <subcellularLocation>
        <location evidence="1">Cytoplasm</location>
    </subcellularLocation>
</comment>
<dbReference type="GO" id="GO:0043190">
    <property type="term" value="C:ATP-binding cassette (ABC) transporter complex"/>
    <property type="evidence" value="ECO:0007669"/>
    <property type="project" value="InterPro"/>
</dbReference>
<dbReference type="GO" id="GO:0005524">
    <property type="term" value="F:ATP binding"/>
    <property type="evidence" value="ECO:0007669"/>
    <property type="project" value="UniProtKB-KW"/>
</dbReference>
<dbReference type="InterPro" id="IPR003439">
    <property type="entry name" value="ABC_transporter-like_ATP-bd"/>
</dbReference>
<protein>
    <recommendedName>
        <fullName evidence="4">Lipopolysaccharide export system ATP-binding protein LptB</fullName>
    </recommendedName>
</protein>
<keyword evidence="12" id="KW-0472">Membrane</keyword>
<dbReference type="Pfam" id="PF00005">
    <property type="entry name" value="ABC_tran"/>
    <property type="match status" value="1"/>
</dbReference>
<evidence type="ECO:0000256" key="11">
    <source>
        <dbReference type="ARBA" id="ARBA00022967"/>
    </source>
</evidence>
<dbReference type="GO" id="GO:0016887">
    <property type="term" value="F:ATP hydrolysis activity"/>
    <property type="evidence" value="ECO:0007669"/>
    <property type="project" value="InterPro"/>
</dbReference>
<keyword evidence="5" id="KW-0813">Transport</keyword>
<evidence type="ECO:0000256" key="7">
    <source>
        <dbReference type="ARBA" id="ARBA00022490"/>
    </source>
</evidence>